<dbReference type="Proteomes" id="UP000321287">
    <property type="component" value="Unassembled WGS sequence"/>
</dbReference>
<keyword evidence="3 6" id="KW-0812">Transmembrane</keyword>
<dbReference type="PANTHER" id="PTHR12677:SF59">
    <property type="entry name" value="GOLGI APPARATUS MEMBRANE PROTEIN TVP38-RELATED"/>
    <property type="match status" value="1"/>
</dbReference>
<dbReference type="Pfam" id="PF09335">
    <property type="entry name" value="VTT_dom"/>
    <property type="match status" value="1"/>
</dbReference>
<proteinExistence type="inferred from homology"/>
<dbReference type="EMBL" id="BJVS01000002">
    <property type="protein sequence ID" value="GEL53189.1"/>
    <property type="molecule type" value="Genomic_DNA"/>
</dbReference>
<evidence type="ECO:0000256" key="4">
    <source>
        <dbReference type="ARBA" id="ARBA00022989"/>
    </source>
</evidence>
<dbReference type="InterPro" id="IPR015414">
    <property type="entry name" value="TMEM64"/>
</dbReference>
<organism evidence="8 9">
    <name type="scientific">Asaia bogorensis NBRC 16594</name>
    <dbReference type="NCBI Taxonomy" id="1231624"/>
    <lineage>
        <taxon>Bacteria</taxon>
        <taxon>Pseudomonadati</taxon>
        <taxon>Pseudomonadota</taxon>
        <taxon>Alphaproteobacteria</taxon>
        <taxon>Acetobacterales</taxon>
        <taxon>Acetobacteraceae</taxon>
        <taxon>Asaia</taxon>
    </lineage>
</organism>
<dbReference type="InterPro" id="IPR032816">
    <property type="entry name" value="VTT_dom"/>
</dbReference>
<comment type="subcellular location">
    <subcellularLocation>
        <location evidence="1 6">Cell membrane</location>
        <topology evidence="1 6">Multi-pass membrane protein</topology>
    </subcellularLocation>
</comment>
<accession>A0AAN4U225</accession>
<evidence type="ECO:0000259" key="7">
    <source>
        <dbReference type="Pfam" id="PF09335"/>
    </source>
</evidence>
<feature type="transmembrane region" description="Helical" evidence="6">
    <location>
        <begin position="68"/>
        <end position="97"/>
    </location>
</feature>
<evidence type="ECO:0000256" key="5">
    <source>
        <dbReference type="ARBA" id="ARBA00023136"/>
    </source>
</evidence>
<evidence type="ECO:0000256" key="6">
    <source>
        <dbReference type="RuleBase" id="RU366058"/>
    </source>
</evidence>
<feature type="transmembrane region" description="Helical" evidence="6">
    <location>
        <begin position="6"/>
        <end position="23"/>
    </location>
</feature>
<dbReference type="GO" id="GO:0005886">
    <property type="term" value="C:plasma membrane"/>
    <property type="evidence" value="ECO:0007669"/>
    <property type="project" value="UniProtKB-SubCell"/>
</dbReference>
<protein>
    <recommendedName>
        <fullName evidence="6">TVP38/TMEM64 family membrane protein</fullName>
    </recommendedName>
</protein>
<feature type="transmembrane region" description="Helical" evidence="6">
    <location>
        <begin position="44"/>
        <end position="62"/>
    </location>
</feature>
<evidence type="ECO:0000313" key="8">
    <source>
        <dbReference type="EMBL" id="GEL53189.1"/>
    </source>
</evidence>
<dbReference type="GeneID" id="78225619"/>
<keyword evidence="9" id="KW-1185">Reference proteome</keyword>
<dbReference type="PANTHER" id="PTHR12677">
    <property type="entry name" value="GOLGI APPARATUS MEMBRANE PROTEIN TVP38-RELATED"/>
    <property type="match status" value="1"/>
</dbReference>
<gene>
    <name evidence="8" type="ORF">ABO01nite_11960</name>
</gene>
<evidence type="ECO:0000256" key="3">
    <source>
        <dbReference type="ARBA" id="ARBA00022692"/>
    </source>
</evidence>
<keyword evidence="2 6" id="KW-1003">Cell membrane</keyword>
<evidence type="ECO:0000256" key="2">
    <source>
        <dbReference type="ARBA" id="ARBA00022475"/>
    </source>
</evidence>
<dbReference type="KEGG" id="abg:Asbog_00528"/>
<comment type="caution">
    <text evidence="8">The sequence shown here is derived from an EMBL/GenBank/DDBJ whole genome shotgun (WGS) entry which is preliminary data.</text>
</comment>
<name>A0AAN4U225_9PROT</name>
<feature type="transmembrane region" description="Helical" evidence="6">
    <location>
        <begin position="145"/>
        <end position="170"/>
    </location>
</feature>
<keyword evidence="5 6" id="KW-0472">Membrane</keyword>
<feature type="transmembrane region" description="Helical" evidence="6">
    <location>
        <begin position="191"/>
        <end position="209"/>
    </location>
</feature>
<comment type="similarity">
    <text evidence="6">Belongs to the TVP38/TMEM64 family.</text>
</comment>
<reference evidence="8 9" key="1">
    <citation type="submission" date="2019-07" db="EMBL/GenBank/DDBJ databases">
        <title>Whole genome shotgun sequence of Asaia bogorensis NBRC 16594.</title>
        <authorList>
            <person name="Hosoyama A."/>
            <person name="Uohara A."/>
            <person name="Ohji S."/>
            <person name="Ichikawa N."/>
        </authorList>
    </citation>
    <scope>NUCLEOTIDE SEQUENCE [LARGE SCALE GENOMIC DNA]</scope>
    <source>
        <strain evidence="8 9">NBRC 16594</strain>
    </source>
</reference>
<dbReference type="AlphaFoldDB" id="A0AAN4U225"/>
<feature type="domain" description="VTT" evidence="7">
    <location>
        <begin position="61"/>
        <end position="181"/>
    </location>
</feature>
<dbReference type="RefSeq" id="WP_171840649.1">
    <property type="nucleotide sequence ID" value="NZ_AP014690.1"/>
</dbReference>
<evidence type="ECO:0000256" key="1">
    <source>
        <dbReference type="ARBA" id="ARBA00004651"/>
    </source>
</evidence>
<keyword evidence="4 6" id="KW-1133">Transmembrane helix</keyword>
<sequence>MPPRNLWKPALTIIVLVGLLVIAREFQVTRSALTLIESWKNNPAAPVLFLLIGIPYSLFGLPRQALCLAAGLVFGAVIGFALSTIASLTGALLGFIWMRRLASPQTRERWQARFRGRLQLIGHVLANSPFQAVLTLRLLPVGSAIMVTAAAGLYGVPLAAFGWATLLGAIPQNLVFVLIGAGAQLGQNIQIGLGLLLFAGSSFLAWFLLARARREGSALAQLADKADPDQPV</sequence>
<evidence type="ECO:0000313" key="9">
    <source>
        <dbReference type="Proteomes" id="UP000321287"/>
    </source>
</evidence>